<dbReference type="InterPro" id="IPR001343">
    <property type="entry name" value="Hemolysn_Ca-bd"/>
</dbReference>
<sequence length="651" mass="66200">MPAAFWVPTSVATVYGLTAANRPATDIDGGPLGCDPALLRTGIVTAPQAISDPSLKPILSGAKWGTTQAAAPVTLTYSFYENGGPAVATAEVNPAPLGAAFRDAIRGALASIADVASIRFVEITESATGGPLDAPGASGALVGHLRFIDDARLDNDPGTPAYAIGPSASTLSSGLVAFDSDRIDAASGAGYARVLREIGRALGLTDSFEPGDAPASGNDPRAESGVWSTGWTMMSVTPPASRLPAGTAFNPVGPMAADIQVLQSWYGANLGTRTGDDVYRIDGPLAGAAIWDAGGTDTLDASAASSGLHIDLSSNEINGNAVIAKGISIENAIGGAGNDTIFGSFSNPIHLVNGTFLPGSANNRLDGGPGNDDIMAGSGDDTLIGGTGSNVLDGSLGYDTAVYGAASTDAYAYSLHGTLFLSIPKLGISDRLHGIEQLSFTDRSVAVADATSILRSPLPNPVKEPPVPVPIDPERRLSITRGGDSTVIAMDRYSGPVSWLHNSHIGQNDSEAMRGTERADFINTAGGDDAVDGSGGDDVLDGGLGSNYLTGGSGGDTFFVDGRGGGVTWSTVTDLEAGEWVTAWGWKEGTSKLTWAEMAGAESAKGVTAHIDLDNNGSVDMSMTIAGKSFGAIFVTPGEVNGSSYLAFALK</sequence>
<organism evidence="7 8">
    <name type="scientific">Azospirillum brasilense</name>
    <dbReference type="NCBI Taxonomy" id="192"/>
    <lineage>
        <taxon>Bacteria</taxon>
        <taxon>Pseudomonadati</taxon>
        <taxon>Pseudomonadota</taxon>
        <taxon>Alphaproteobacteria</taxon>
        <taxon>Rhodospirillales</taxon>
        <taxon>Azospirillaceae</taxon>
        <taxon>Azospirillum</taxon>
    </lineage>
</organism>
<dbReference type="PRINTS" id="PR00313">
    <property type="entry name" value="CABNDNGRPT"/>
</dbReference>
<keyword evidence="7" id="KW-0645">Protease</keyword>
<evidence type="ECO:0000256" key="2">
    <source>
        <dbReference type="ARBA" id="ARBA00004613"/>
    </source>
</evidence>
<dbReference type="Gene3D" id="2.150.10.10">
    <property type="entry name" value="Serralysin-like metalloprotease, C-terminal"/>
    <property type="match status" value="2"/>
</dbReference>
<dbReference type="GO" id="GO:0005615">
    <property type="term" value="C:extracellular space"/>
    <property type="evidence" value="ECO:0007669"/>
    <property type="project" value="InterPro"/>
</dbReference>
<dbReference type="Pfam" id="PF08548">
    <property type="entry name" value="Peptidase_M10_C"/>
    <property type="match status" value="1"/>
</dbReference>
<protein>
    <submittedName>
        <fullName evidence="7">Protease-like protein</fullName>
    </submittedName>
</protein>
<dbReference type="InterPro" id="IPR011049">
    <property type="entry name" value="Serralysin-like_metalloprot_C"/>
</dbReference>
<feature type="region of interest" description="Disordered" evidence="5">
    <location>
        <begin position="457"/>
        <end position="476"/>
    </location>
</feature>
<evidence type="ECO:0000313" key="8">
    <source>
        <dbReference type="Proteomes" id="UP000476837"/>
    </source>
</evidence>
<dbReference type="RefSeq" id="WP_149165159.1">
    <property type="nucleotide sequence ID" value="NZ_QOKV01000007.1"/>
</dbReference>
<dbReference type="InterPro" id="IPR050557">
    <property type="entry name" value="RTX_toxin/Mannuronan_C5-epim"/>
</dbReference>
<dbReference type="PANTHER" id="PTHR38340:SF1">
    <property type="entry name" value="S-LAYER PROTEIN"/>
    <property type="match status" value="1"/>
</dbReference>
<comment type="caution">
    <text evidence="7">The sequence shown here is derived from an EMBL/GenBank/DDBJ whole genome shotgun (WGS) entry which is preliminary data.</text>
</comment>
<keyword evidence="7" id="KW-0378">Hydrolase</keyword>
<keyword evidence="4" id="KW-0677">Repeat</keyword>
<proteinExistence type="predicted"/>
<dbReference type="SUPFAM" id="SSF55486">
    <property type="entry name" value="Metalloproteases ('zincins'), catalytic domain"/>
    <property type="match status" value="1"/>
</dbReference>
<accession>A0A6L3B119</accession>
<evidence type="ECO:0000256" key="5">
    <source>
        <dbReference type="SAM" id="MobiDB-lite"/>
    </source>
</evidence>
<dbReference type="Pfam" id="PF00353">
    <property type="entry name" value="HemolysinCabind"/>
    <property type="match status" value="3"/>
</dbReference>
<dbReference type="Gene3D" id="3.40.390.10">
    <property type="entry name" value="Collagenase (Catalytic Domain)"/>
    <property type="match status" value="1"/>
</dbReference>
<dbReference type="GO" id="GO:0008237">
    <property type="term" value="F:metallopeptidase activity"/>
    <property type="evidence" value="ECO:0007669"/>
    <property type="project" value="InterPro"/>
</dbReference>
<name>A0A6L3B119_AZOBR</name>
<comment type="cofactor">
    <cofactor evidence="1">
        <name>Ca(2+)</name>
        <dbReference type="ChEBI" id="CHEBI:29108"/>
    </cofactor>
</comment>
<dbReference type="GO" id="GO:0006508">
    <property type="term" value="P:proteolysis"/>
    <property type="evidence" value="ECO:0007669"/>
    <property type="project" value="UniProtKB-KW"/>
</dbReference>
<dbReference type="InterPro" id="IPR013858">
    <property type="entry name" value="Peptidase_M10B_C"/>
</dbReference>
<dbReference type="InterPro" id="IPR024079">
    <property type="entry name" value="MetalloPept_cat_dom_sf"/>
</dbReference>
<dbReference type="AlphaFoldDB" id="A0A6L3B119"/>
<reference evidence="7 8" key="1">
    <citation type="submission" date="2018-07" db="EMBL/GenBank/DDBJ databases">
        <title>Genome sequence of Roseomonas fauriae ATCC 49958.</title>
        <authorList>
            <person name="Sant'Anna F.H."/>
            <person name="Baldani J.I."/>
            <person name="Zilli J.E."/>
            <person name="Reis V.M."/>
            <person name="Hartmann A."/>
            <person name="Cruz L."/>
            <person name="de Souza E.M."/>
            <person name="de Oliveira Pedrosa F."/>
            <person name="Passaglia L.M.P."/>
        </authorList>
    </citation>
    <scope>NUCLEOTIDE SEQUENCE [LARGE SCALE GENOMIC DNA]</scope>
    <source>
        <strain evidence="7 8">ATCC 49958</strain>
    </source>
</reference>
<feature type="domain" description="Peptidase M10 serralysin C-terminal" evidence="6">
    <location>
        <begin position="289"/>
        <end position="403"/>
    </location>
</feature>
<dbReference type="SUPFAM" id="SSF51120">
    <property type="entry name" value="beta-Roll"/>
    <property type="match status" value="2"/>
</dbReference>
<evidence type="ECO:0000259" key="6">
    <source>
        <dbReference type="Pfam" id="PF08548"/>
    </source>
</evidence>
<dbReference type="EMBL" id="QOKV01000007">
    <property type="protein sequence ID" value="KAA0685417.1"/>
    <property type="molecule type" value="Genomic_DNA"/>
</dbReference>
<evidence type="ECO:0000256" key="4">
    <source>
        <dbReference type="ARBA" id="ARBA00022737"/>
    </source>
</evidence>
<evidence type="ECO:0000256" key="3">
    <source>
        <dbReference type="ARBA" id="ARBA00022525"/>
    </source>
</evidence>
<evidence type="ECO:0000313" key="7">
    <source>
        <dbReference type="EMBL" id="KAA0685417.1"/>
    </source>
</evidence>
<feature type="compositionally biased region" description="Pro residues" evidence="5">
    <location>
        <begin position="458"/>
        <end position="471"/>
    </location>
</feature>
<evidence type="ECO:0000256" key="1">
    <source>
        <dbReference type="ARBA" id="ARBA00001913"/>
    </source>
</evidence>
<gene>
    <name evidence="7" type="ORF">DS837_13005</name>
</gene>
<keyword evidence="3" id="KW-0964">Secreted</keyword>
<dbReference type="Proteomes" id="UP000476837">
    <property type="component" value="Unassembled WGS sequence"/>
</dbReference>
<comment type="subcellular location">
    <subcellularLocation>
        <location evidence="2">Secreted</location>
    </subcellularLocation>
</comment>
<dbReference type="GO" id="GO:0005509">
    <property type="term" value="F:calcium ion binding"/>
    <property type="evidence" value="ECO:0007669"/>
    <property type="project" value="InterPro"/>
</dbReference>
<dbReference type="PANTHER" id="PTHR38340">
    <property type="entry name" value="S-LAYER PROTEIN"/>
    <property type="match status" value="1"/>
</dbReference>